<dbReference type="OrthoDB" id="267079at2759"/>
<evidence type="ECO:0000259" key="1">
    <source>
        <dbReference type="SMART" id="SM00491"/>
    </source>
</evidence>
<dbReference type="GO" id="GO:0034085">
    <property type="term" value="P:establishment of sister chromatid cohesion"/>
    <property type="evidence" value="ECO:0007669"/>
    <property type="project" value="TreeGrafter"/>
</dbReference>
<dbReference type="InterPro" id="IPR027417">
    <property type="entry name" value="P-loop_NTPase"/>
</dbReference>
<sequence>MESWKSTGLFARLQAVKAVFKELRTATALAEIVQAYTKVVSKKWGACIACAIGGKLSEEIKFTDNLARAVVIIGLPYPNVYSAFMKEKLNYLEKRFGNRSGGQRFCEAICMLSVNQAIGCSTRHENGYAVVFLMDQRFINNRRLRQQVPSWSQTAFKPFFLTLRL</sequence>
<dbReference type="InterPro" id="IPR006555">
    <property type="entry name" value="ATP-dep_Helicase_C"/>
</dbReference>
<proteinExistence type="predicted"/>
<dbReference type="Proteomes" id="UP000278807">
    <property type="component" value="Unassembled WGS sequence"/>
</dbReference>
<dbReference type="Gene3D" id="3.40.50.300">
    <property type="entry name" value="P-loop containing nucleotide triphosphate hydrolases"/>
    <property type="match status" value="1"/>
</dbReference>
<dbReference type="AlphaFoldDB" id="A0A0R3TX32"/>
<name>A0A0R3TX32_RODNA</name>
<keyword evidence="3" id="KW-1185">Reference proteome</keyword>
<gene>
    <name evidence="2" type="ORF">HNAJ_LOCUS12405</name>
</gene>
<evidence type="ECO:0000313" key="2">
    <source>
        <dbReference type="EMBL" id="VDO13018.1"/>
    </source>
</evidence>
<dbReference type="GO" id="GO:0003678">
    <property type="term" value="F:DNA helicase activity"/>
    <property type="evidence" value="ECO:0007669"/>
    <property type="project" value="TreeGrafter"/>
</dbReference>
<accession>A0A0R3TX32</accession>
<protein>
    <submittedName>
        <fullName evidence="4">HELICc2 domain-containing protein</fullName>
    </submittedName>
</protein>
<dbReference type="PANTHER" id="PTHR11472">
    <property type="entry name" value="DNA REPAIR DEAD HELICASE RAD3/XP-D SUBFAMILY MEMBER"/>
    <property type="match status" value="1"/>
</dbReference>
<dbReference type="GO" id="GO:0005524">
    <property type="term" value="F:ATP binding"/>
    <property type="evidence" value="ECO:0007669"/>
    <property type="project" value="InterPro"/>
</dbReference>
<dbReference type="Pfam" id="PF13307">
    <property type="entry name" value="Helicase_C_2"/>
    <property type="match status" value="1"/>
</dbReference>
<dbReference type="WBParaSite" id="HNAJ_0001242001-mRNA-1">
    <property type="protein sequence ID" value="HNAJ_0001242001-mRNA-1"/>
    <property type="gene ID" value="HNAJ_0001242001"/>
</dbReference>
<dbReference type="EMBL" id="UZAE01014286">
    <property type="protein sequence ID" value="VDO13018.1"/>
    <property type="molecule type" value="Genomic_DNA"/>
</dbReference>
<evidence type="ECO:0000313" key="4">
    <source>
        <dbReference type="WBParaSite" id="HNAJ_0001242001-mRNA-1"/>
    </source>
</evidence>
<dbReference type="GO" id="GO:0006139">
    <property type="term" value="P:nucleobase-containing compound metabolic process"/>
    <property type="evidence" value="ECO:0007669"/>
    <property type="project" value="InterPro"/>
</dbReference>
<feature type="domain" description="ATP-dependent helicase C-terminal" evidence="1">
    <location>
        <begin position="1"/>
        <end position="140"/>
    </location>
</feature>
<reference evidence="2 3" key="2">
    <citation type="submission" date="2018-11" db="EMBL/GenBank/DDBJ databases">
        <authorList>
            <consortium name="Pathogen Informatics"/>
        </authorList>
    </citation>
    <scope>NUCLEOTIDE SEQUENCE [LARGE SCALE GENOMIC DNA]</scope>
</reference>
<organism evidence="4">
    <name type="scientific">Rodentolepis nana</name>
    <name type="common">Dwarf tapeworm</name>
    <name type="synonym">Hymenolepis nana</name>
    <dbReference type="NCBI Taxonomy" id="102285"/>
    <lineage>
        <taxon>Eukaryota</taxon>
        <taxon>Metazoa</taxon>
        <taxon>Spiralia</taxon>
        <taxon>Lophotrochozoa</taxon>
        <taxon>Platyhelminthes</taxon>
        <taxon>Cestoda</taxon>
        <taxon>Eucestoda</taxon>
        <taxon>Cyclophyllidea</taxon>
        <taxon>Hymenolepididae</taxon>
        <taxon>Rodentolepis</taxon>
    </lineage>
</organism>
<dbReference type="GO" id="GO:0016818">
    <property type="term" value="F:hydrolase activity, acting on acid anhydrides, in phosphorus-containing anhydrides"/>
    <property type="evidence" value="ECO:0007669"/>
    <property type="project" value="InterPro"/>
</dbReference>
<reference evidence="4" key="1">
    <citation type="submission" date="2017-02" db="UniProtKB">
        <authorList>
            <consortium name="WormBaseParasite"/>
        </authorList>
    </citation>
    <scope>IDENTIFICATION</scope>
</reference>
<dbReference type="PANTHER" id="PTHR11472:SF41">
    <property type="entry name" value="ATP-DEPENDENT DNA HELICASE DDX11-RELATED"/>
    <property type="match status" value="1"/>
</dbReference>
<dbReference type="GO" id="GO:0005634">
    <property type="term" value="C:nucleus"/>
    <property type="evidence" value="ECO:0007669"/>
    <property type="project" value="TreeGrafter"/>
</dbReference>
<evidence type="ECO:0000313" key="3">
    <source>
        <dbReference type="Proteomes" id="UP000278807"/>
    </source>
</evidence>
<dbReference type="GO" id="GO:0003676">
    <property type="term" value="F:nucleic acid binding"/>
    <property type="evidence" value="ECO:0007669"/>
    <property type="project" value="InterPro"/>
</dbReference>
<dbReference type="SMART" id="SM00491">
    <property type="entry name" value="HELICc2"/>
    <property type="match status" value="1"/>
</dbReference>
<dbReference type="STRING" id="102285.A0A0R3TX32"/>
<dbReference type="InterPro" id="IPR045028">
    <property type="entry name" value="DinG/Rad3-like"/>
</dbReference>